<accession>A0A2W5KI50</accession>
<keyword evidence="1" id="KW-0812">Transmembrane</keyword>
<dbReference type="GO" id="GO:0005886">
    <property type="term" value="C:plasma membrane"/>
    <property type="evidence" value="ECO:0007669"/>
    <property type="project" value="TreeGrafter"/>
</dbReference>
<dbReference type="InterPro" id="IPR007383">
    <property type="entry name" value="DUF445"/>
</dbReference>
<dbReference type="Pfam" id="PF04286">
    <property type="entry name" value="DUF445"/>
    <property type="match status" value="1"/>
</dbReference>
<dbReference type="Proteomes" id="UP000248606">
    <property type="component" value="Unassembled WGS sequence"/>
</dbReference>
<evidence type="ECO:0000313" key="2">
    <source>
        <dbReference type="EMBL" id="PZP89129.1"/>
    </source>
</evidence>
<reference evidence="2 3" key="1">
    <citation type="submission" date="2017-08" db="EMBL/GenBank/DDBJ databases">
        <title>Infants hospitalized years apart are colonized by the same room-sourced microbial strains.</title>
        <authorList>
            <person name="Brooks B."/>
            <person name="Olm M.R."/>
            <person name="Firek B.A."/>
            <person name="Baker R."/>
            <person name="Thomas B.C."/>
            <person name="Morowitz M.J."/>
            <person name="Banfield J.F."/>
        </authorList>
    </citation>
    <scope>NUCLEOTIDE SEQUENCE [LARGE SCALE GENOMIC DNA]</scope>
    <source>
        <strain evidence="2">S2_006_000_R1_57</strain>
    </source>
</reference>
<proteinExistence type="predicted"/>
<sequence>MQNRSVTSPVKKTPLPLPDIEPEQARIKRAELKKTRTIATSMLVVAAVIFIVCHILQRHYDWVWLGFLRAAAEAGMVGGLADWFAVTALFRHPLKIPIPHTAIISEQKDKMGSSMATFVADNFLNPELVGEKIESAHVPQRLGEWLQKPENADKVSGELGTAVKGVLDVIDDQEMLELFDRTLHRQLDDRVLAPELGEYLQKLLDSGKEEPAIQFLADKVSQWAVKAGPTIERIVDKDSPVWAPQVLQNLLGSRIHRELMEWTVKVAHDPEHEARLAAKRWLQELADDLRTDEKTIEKVEEIKRNILAKEATSGIAEKTWISTKEMLLRTSADPNSLLRRKARQAVVSMGRAMATSEKVQAVITERVVAASKHLASNYAPEITAIISDTVERWDAAEASDKIEVLVGKDLQFIRMNGTIVGSLAGLLIYTIAFFVLGV</sequence>
<dbReference type="AlphaFoldDB" id="A0A2W5KI50"/>
<evidence type="ECO:0000313" key="3">
    <source>
        <dbReference type="Proteomes" id="UP000248606"/>
    </source>
</evidence>
<dbReference type="PANTHER" id="PTHR38442:SF1">
    <property type="entry name" value="INNER MEMBRANE PROTEIN"/>
    <property type="match status" value="1"/>
</dbReference>
<evidence type="ECO:0000256" key="1">
    <source>
        <dbReference type="SAM" id="Phobius"/>
    </source>
</evidence>
<dbReference type="PANTHER" id="PTHR38442">
    <property type="entry name" value="INNER MEMBRANE PROTEIN-RELATED"/>
    <property type="match status" value="1"/>
</dbReference>
<name>A0A2W5KI50_9ACTN</name>
<feature type="transmembrane region" description="Helical" evidence="1">
    <location>
        <begin position="38"/>
        <end position="57"/>
    </location>
</feature>
<keyword evidence="1" id="KW-0472">Membrane</keyword>
<comment type="caution">
    <text evidence="2">The sequence shown here is derived from an EMBL/GenBank/DDBJ whole genome shotgun (WGS) entry which is preliminary data.</text>
</comment>
<keyword evidence="1" id="KW-1133">Transmembrane helix</keyword>
<feature type="transmembrane region" description="Helical" evidence="1">
    <location>
        <begin position="418"/>
        <end position="436"/>
    </location>
</feature>
<protein>
    <submittedName>
        <fullName evidence="2">DUF445 domain-containing protein</fullName>
    </submittedName>
</protein>
<dbReference type="EMBL" id="QFOZ01000004">
    <property type="protein sequence ID" value="PZP89129.1"/>
    <property type="molecule type" value="Genomic_DNA"/>
</dbReference>
<organism evidence="2 3">
    <name type="scientific">Lawsonella clevelandensis</name>
    <dbReference type="NCBI Taxonomy" id="1528099"/>
    <lineage>
        <taxon>Bacteria</taxon>
        <taxon>Bacillati</taxon>
        <taxon>Actinomycetota</taxon>
        <taxon>Actinomycetes</taxon>
        <taxon>Mycobacteriales</taxon>
        <taxon>Lawsonellaceae</taxon>
        <taxon>Lawsonella</taxon>
    </lineage>
</organism>
<gene>
    <name evidence="2" type="ORF">DI579_04360</name>
</gene>